<dbReference type="InterPro" id="IPR011250">
    <property type="entry name" value="OMP/PagP_B-barrel"/>
</dbReference>
<organism evidence="1">
    <name type="scientific">marine metagenome</name>
    <dbReference type="NCBI Taxonomy" id="408172"/>
    <lineage>
        <taxon>unclassified sequences</taxon>
        <taxon>metagenomes</taxon>
        <taxon>ecological metagenomes</taxon>
    </lineage>
</organism>
<evidence type="ECO:0000313" key="1">
    <source>
        <dbReference type="EMBL" id="SVD43388.1"/>
    </source>
</evidence>
<gene>
    <name evidence="1" type="ORF">METZ01_LOCUS396242</name>
</gene>
<dbReference type="AlphaFoldDB" id="A0A382VBT9"/>
<sequence length="139" mass="14778">SMYVGASGTLHGKSYSVSQGCARCSTGEGSGTINLKAEIDTSYLFGIKFSPSTKGALGVYAKAGMLFWDVDYTASNAQLIYDGTDKSGRFLEVDGSDGYVGLGVSYTVGKNSSFAFDYMLSEIHDSDVSGYSLSWIQSF</sequence>
<reference evidence="1" key="1">
    <citation type="submission" date="2018-05" db="EMBL/GenBank/DDBJ databases">
        <authorList>
            <person name="Lanie J.A."/>
            <person name="Ng W.-L."/>
            <person name="Kazmierczak K.M."/>
            <person name="Andrzejewski T.M."/>
            <person name="Davidsen T.M."/>
            <person name="Wayne K.J."/>
            <person name="Tettelin H."/>
            <person name="Glass J.I."/>
            <person name="Rusch D."/>
            <person name="Podicherti R."/>
            <person name="Tsui H.-C.T."/>
            <person name="Winkler M.E."/>
        </authorList>
    </citation>
    <scope>NUCLEOTIDE SEQUENCE</scope>
</reference>
<protein>
    <recommendedName>
        <fullName evidence="2">Outer membrane protein beta-barrel domain-containing protein</fullName>
    </recommendedName>
</protein>
<dbReference type="SUPFAM" id="SSF56925">
    <property type="entry name" value="OMPA-like"/>
    <property type="match status" value="1"/>
</dbReference>
<accession>A0A382VBT9</accession>
<dbReference type="Gene3D" id="2.40.160.20">
    <property type="match status" value="1"/>
</dbReference>
<feature type="non-terminal residue" evidence="1">
    <location>
        <position position="1"/>
    </location>
</feature>
<evidence type="ECO:0008006" key="2">
    <source>
        <dbReference type="Google" id="ProtNLM"/>
    </source>
</evidence>
<dbReference type="EMBL" id="UINC01150381">
    <property type="protein sequence ID" value="SVD43388.1"/>
    <property type="molecule type" value="Genomic_DNA"/>
</dbReference>
<proteinExistence type="predicted"/>
<name>A0A382VBT9_9ZZZZ</name>